<proteinExistence type="predicted"/>
<evidence type="ECO:0000313" key="11">
    <source>
        <dbReference type="Proteomes" id="UP000594638"/>
    </source>
</evidence>
<dbReference type="Pfam" id="PF03552">
    <property type="entry name" value="Cellulose_synt"/>
    <property type="match status" value="1"/>
</dbReference>
<evidence type="ECO:0000256" key="1">
    <source>
        <dbReference type="ARBA" id="ARBA00004308"/>
    </source>
</evidence>
<dbReference type="GO" id="GO:0012505">
    <property type="term" value="C:endomembrane system"/>
    <property type="evidence" value="ECO:0007669"/>
    <property type="project" value="UniProtKB-SubCell"/>
</dbReference>
<evidence type="ECO:0000256" key="9">
    <source>
        <dbReference type="SAM" id="MobiDB-lite"/>
    </source>
</evidence>
<evidence type="ECO:0000256" key="4">
    <source>
        <dbReference type="ARBA" id="ARBA00022692"/>
    </source>
</evidence>
<evidence type="ECO:0000256" key="3">
    <source>
        <dbReference type="ARBA" id="ARBA00022679"/>
    </source>
</evidence>
<dbReference type="InterPro" id="IPR005150">
    <property type="entry name" value="Cellulose_synth"/>
</dbReference>
<keyword evidence="2" id="KW-0328">Glycosyltransferase</keyword>
<protein>
    <submittedName>
        <fullName evidence="10">Cellulose synthase D5</fullName>
    </submittedName>
</protein>
<feature type="binding site" evidence="8">
    <location>
        <position position="64"/>
    </location>
    <ligand>
        <name>UDP-alpha-D-glucose</name>
        <dbReference type="ChEBI" id="CHEBI:58885"/>
    </ligand>
</feature>
<dbReference type="PANTHER" id="PTHR13301">
    <property type="entry name" value="X-BOX TRANSCRIPTION FACTOR-RELATED"/>
    <property type="match status" value="1"/>
</dbReference>
<dbReference type="Gramene" id="OE9A116573T1">
    <property type="protein sequence ID" value="OE9A116573C1"/>
    <property type="gene ID" value="OE9A116573"/>
</dbReference>
<dbReference type="AlphaFoldDB" id="A0A8S0TUU2"/>
<feature type="region of interest" description="Disordered" evidence="9">
    <location>
        <begin position="151"/>
        <end position="170"/>
    </location>
</feature>
<keyword evidence="11" id="KW-1185">Reference proteome</keyword>
<sequence length="170" mass="19138">MILTLLKAFQATEYGCFEDGFALSWILYQLPKNCPVKRVTNLSEPNLRNPKQLPDLPRIDVFLSTTHPNKELPLVIANTILSILAIDYLVEKISCYRSDDGGSLVTFDALAEAASFARLWVPFYKKHKIEMQMDLSSSHQKSIFPISVTGKKEMQSGLKPPEMKIAPKVP</sequence>
<dbReference type="GO" id="GO:0071555">
    <property type="term" value="P:cell wall organization"/>
    <property type="evidence" value="ECO:0007669"/>
    <property type="project" value="UniProtKB-KW"/>
</dbReference>
<feature type="binding site" evidence="8">
    <location>
        <position position="100"/>
    </location>
    <ligand>
        <name>UDP-alpha-D-glucose</name>
        <dbReference type="ChEBI" id="CHEBI:58885"/>
    </ligand>
</feature>
<dbReference type="GO" id="GO:0030244">
    <property type="term" value="P:cellulose biosynthetic process"/>
    <property type="evidence" value="ECO:0007669"/>
    <property type="project" value="InterPro"/>
</dbReference>
<evidence type="ECO:0000256" key="7">
    <source>
        <dbReference type="ARBA" id="ARBA00023316"/>
    </source>
</evidence>
<evidence type="ECO:0000313" key="10">
    <source>
        <dbReference type="EMBL" id="CAA3007299.1"/>
    </source>
</evidence>
<keyword evidence="6" id="KW-0472">Membrane</keyword>
<keyword evidence="3" id="KW-0808">Transferase</keyword>
<name>A0A8S0TUU2_OLEEU</name>
<organism evidence="10 11">
    <name type="scientific">Olea europaea subsp. europaea</name>
    <dbReference type="NCBI Taxonomy" id="158383"/>
    <lineage>
        <taxon>Eukaryota</taxon>
        <taxon>Viridiplantae</taxon>
        <taxon>Streptophyta</taxon>
        <taxon>Embryophyta</taxon>
        <taxon>Tracheophyta</taxon>
        <taxon>Spermatophyta</taxon>
        <taxon>Magnoliopsida</taxon>
        <taxon>eudicotyledons</taxon>
        <taxon>Gunneridae</taxon>
        <taxon>Pentapetalae</taxon>
        <taxon>asterids</taxon>
        <taxon>lamiids</taxon>
        <taxon>Lamiales</taxon>
        <taxon>Oleaceae</taxon>
        <taxon>Oleeae</taxon>
        <taxon>Olea</taxon>
    </lineage>
</organism>
<dbReference type="GO" id="GO:0016760">
    <property type="term" value="F:cellulose synthase (UDP-forming) activity"/>
    <property type="evidence" value="ECO:0007669"/>
    <property type="project" value="InterPro"/>
</dbReference>
<accession>A0A8S0TUU2</accession>
<dbReference type="Proteomes" id="UP000594638">
    <property type="component" value="Unassembled WGS sequence"/>
</dbReference>
<dbReference type="EMBL" id="CACTIH010007272">
    <property type="protein sequence ID" value="CAA3007299.1"/>
    <property type="molecule type" value="Genomic_DNA"/>
</dbReference>
<dbReference type="OrthoDB" id="72851at2759"/>
<evidence type="ECO:0000256" key="5">
    <source>
        <dbReference type="ARBA" id="ARBA00022989"/>
    </source>
</evidence>
<comment type="caution">
    <text evidence="10">The sequence shown here is derived from an EMBL/GenBank/DDBJ whole genome shotgun (WGS) entry which is preliminary data.</text>
</comment>
<gene>
    <name evidence="10" type="ORF">OLEA9_A116573</name>
</gene>
<feature type="binding site" evidence="8">
    <location>
        <position position="70"/>
    </location>
    <ligand>
        <name>UDP-alpha-D-glucose</name>
        <dbReference type="ChEBI" id="CHEBI:58885"/>
    </ligand>
</feature>
<keyword evidence="7" id="KW-0961">Cell wall biogenesis/degradation</keyword>
<reference evidence="10 11" key="1">
    <citation type="submission" date="2019-12" db="EMBL/GenBank/DDBJ databases">
        <authorList>
            <person name="Alioto T."/>
            <person name="Alioto T."/>
            <person name="Gomez Garrido J."/>
        </authorList>
    </citation>
    <scope>NUCLEOTIDE SEQUENCE [LARGE SCALE GENOMIC DNA]</scope>
</reference>
<feature type="binding site" evidence="8">
    <location>
        <position position="71"/>
    </location>
    <ligand>
        <name>UDP-alpha-D-glucose</name>
        <dbReference type="ChEBI" id="CHEBI:58885"/>
    </ligand>
</feature>
<evidence type="ECO:0000256" key="6">
    <source>
        <dbReference type="ARBA" id="ARBA00023136"/>
    </source>
</evidence>
<keyword evidence="5" id="KW-1133">Transmembrane helix</keyword>
<keyword evidence="4" id="KW-0812">Transmembrane</keyword>
<dbReference type="GO" id="GO:0016020">
    <property type="term" value="C:membrane"/>
    <property type="evidence" value="ECO:0007669"/>
    <property type="project" value="InterPro"/>
</dbReference>
<evidence type="ECO:0000256" key="8">
    <source>
        <dbReference type="PIRSR" id="PIRSR605150-2"/>
    </source>
</evidence>
<evidence type="ECO:0000256" key="2">
    <source>
        <dbReference type="ARBA" id="ARBA00022676"/>
    </source>
</evidence>
<comment type="subcellular location">
    <subcellularLocation>
        <location evidence="1">Endomembrane system</location>
    </subcellularLocation>
</comment>